<comment type="caution">
    <text evidence="1">The sequence shown here is derived from an EMBL/GenBank/DDBJ whole genome shotgun (WGS) entry which is preliminary data.</text>
</comment>
<accession>A0A922NZS8</accession>
<keyword evidence="2" id="KW-1185">Reference proteome</keyword>
<evidence type="ECO:0000313" key="2">
    <source>
        <dbReference type="Proteomes" id="UP000052167"/>
    </source>
</evidence>
<dbReference type="Proteomes" id="UP000052167">
    <property type="component" value="Unassembled WGS sequence"/>
</dbReference>
<sequence>MPATQASAVLRLKPTVGIERPKRICKLPVIGSSASEERLIRVLQYRPSSLKGHAQAAGSGQRLRLTLPQCAERPAQFAMEGDRLGCGLTEMPPVRYATY</sequence>
<proteinExistence type="predicted"/>
<dbReference type="EMBL" id="JOKJ01000057">
    <property type="protein sequence ID" value="KEQ02350.1"/>
    <property type="molecule type" value="Genomic_DNA"/>
</dbReference>
<protein>
    <submittedName>
        <fullName evidence="1">Uncharacterized protein</fullName>
    </submittedName>
</protein>
<name>A0A922NZS8_9HYPH</name>
<gene>
    <name evidence="1" type="ORF">GV68_22280</name>
</gene>
<reference evidence="1 2" key="1">
    <citation type="submission" date="2014-06" db="EMBL/GenBank/DDBJ databases">
        <title>Rhizobium pelagicum/R2-400B4.</title>
        <authorList>
            <person name="Kimes N.E."/>
            <person name="Lopez-Perez M."/>
        </authorList>
    </citation>
    <scope>NUCLEOTIDE SEQUENCE [LARGE SCALE GENOMIC DNA]</scope>
    <source>
        <strain evidence="1 2">R2-400B4</strain>
    </source>
</reference>
<evidence type="ECO:0000313" key="1">
    <source>
        <dbReference type="EMBL" id="KEQ02350.1"/>
    </source>
</evidence>
<organism evidence="1 2">
    <name type="scientific">Pseudorhizobium pelagicum</name>
    <dbReference type="NCBI Taxonomy" id="1509405"/>
    <lineage>
        <taxon>Bacteria</taxon>
        <taxon>Pseudomonadati</taxon>
        <taxon>Pseudomonadota</taxon>
        <taxon>Alphaproteobacteria</taxon>
        <taxon>Hyphomicrobiales</taxon>
        <taxon>Rhizobiaceae</taxon>
        <taxon>Rhizobium/Agrobacterium group</taxon>
        <taxon>Pseudorhizobium</taxon>
    </lineage>
</organism>
<dbReference type="AlphaFoldDB" id="A0A922NZS8"/>